<organism evidence="9 10">
    <name type="scientific">Deinococcus grandis</name>
    <dbReference type="NCBI Taxonomy" id="57498"/>
    <lineage>
        <taxon>Bacteria</taxon>
        <taxon>Thermotogati</taxon>
        <taxon>Deinococcota</taxon>
        <taxon>Deinococci</taxon>
        <taxon>Deinococcales</taxon>
        <taxon>Deinococcaceae</taxon>
        <taxon>Deinococcus</taxon>
    </lineage>
</organism>
<reference evidence="10" key="1">
    <citation type="submission" date="2015-11" db="EMBL/GenBank/DDBJ databases">
        <title>Draft Genome Sequence of the Radioresistant Bacterium Deinococcus grandis, Isolated from Freshwater Fish in Japan.</title>
        <authorList>
            <person name="Satoh K."/>
            <person name="Onodera T."/>
            <person name="Omoso K."/>
            <person name="Takeda-Yano K."/>
            <person name="Katayama T."/>
            <person name="Oono Y."/>
            <person name="Narumi I."/>
        </authorList>
    </citation>
    <scope>NUCLEOTIDE SEQUENCE [LARGE SCALE GENOMIC DNA]</scope>
    <source>
        <strain evidence="10">ATCC 43672</strain>
    </source>
</reference>
<dbReference type="EC" id="3.1.-.-" evidence="6"/>
<evidence type="ECO:0000256" key="3">
    <source>
        <dbReference type="ARBA" id="ARBA00022759"/>
    </source>
</evidence>
<name>A0A100HPX3_9DEIO</name>
<dbReference type="EMBL" id="BCMS01000003">
    <property type="protein sequence ID" value="GAQ23570.1"/>
    <property type="molecule type" value="Genomic_DNA"/>
</dbReference>
<dbReference type="Gene3D" id="2.70.180.20">
    <property type="match status" value="1"/>
</dbReference>
<sequence length="258" mass="28071">MIREQLTAPSPQDLAAFLNRHTRTRDCLIQVAGLAEVTYLGRAASTADLGAYLVLIKQDGSLQIHHPTGIKPMNWQPKTDRITAEVAEDVCMLLASRRSPEELVQVVFLEPQVALALELAQAGGFVLKGSEAQMQQALADHPELIEPGLRVLNRELMVESGGIDLYAQDAQGRYVVVELKRGRATQHAVSQLARYVRSVQQTLGNQATVRGILAGPSITAPARLELENRGLEFREISALPEQAASALPVTAQPSLFDP</sequence>
<gene>
    <name evidence="6" type="primary">nucS</name>
    <name evidence="9" type="ORF">DEIGR_310089</name>
</gene>
<evidence type="ECO:0000256" key="1">
    <source>
        <dbReference type="ARBA" id="ARBA00022490"/>
    </source>
</evidence>
<comment type="subcellular location">
    <subcellularLocation>
        <location evidence="6">Cytoplasm</location>
    </subcellularLocation>
</comment>
<dbReference type="InterPro" id="IPR002793">
    <property type="entry name" value="Endonuclease_NucS"/>
</dbReference>
<dbReference type="OrthoDB" id="3344925at2"/>
<protein>
    <recommendedName>
        <fullName evidence="6">Endonuclease NucS</fullName>
        <ecNumber evidence="6">3.1.-.-</ecNumber>
    </recommendedName>
</protein>
<dbReference type="InterPro" id="IPR048302">
    <property type="entry name" value="NucS_N"/>
</dbReference>
<comment type="caution">
    <text evidence="9">The sequence shown here is derived from an EMBL/GenBank/DDBJ whole genome shotgun (WGS) entry which is preliminary data.</text>
</comment>
<keyword evidence="4 6" id="KW-0378">Hydrolase</keyword>
<dbReference type="GO" id="GO:0005737">
    <property type="term" value="C:cytoplasm"/>
    <property type="evidence" value="ECO:0007669"/>
    <property type="project" value="UniProtKB-SubCell"/>
</dbReference>
<feature type="domain" description="Endonuclease NucS N-terminal PH-like" evidence="8">
    <location>
        <begin position="34"/>
        <end position="112"/>
    </location>
</feature>
<keyword evidence="5 6" id="KW-0238">DNA-binding</keyword>
<keyword evidence="3 6" id="KW-0255">Endonuclease</keyword>
<dbReference type="InterPro" id="IPR049173">
    <property type="entry name" value="NucS_N_sf"/>
</dbReference>
<evidence type="ECO:0000313" key="10">
    <source>
        <dbReference type="Proteomes" id="UP000056209"/>
    </source>
</evidence>
<dbReference type="AlphaFoldDB" id="A0A100HPX3"/>
<dbReference type="InterPro" id="IPR011856">
    <property type="entry name" value="tRNA_endonuc-like_dom_sf"/>
</dbReference>
<comment type="similarity">
    <text evidence="6">Belongs to the NucS endonuclease family.</text>
</comment>
<dbReference type="Pfam" id="PF21003">
    <property type="entry name" value="NucS_N"/>
    <property type="match status" value="1"/>
</dbReference>
<dbReference type="Gene3D" id="3.40.1350.10">
    <property type="match status" value="1"/>
</dbReference>
<evidence type="ECO:0000256" key="6">
    <source>
        <dbReference type="HAMAP-Rule" id="MF_00722"/>
    </source>
</evidence>
<dbReference type="GO" id="GO:0000014">
    <property type="term" value="F:single-stranded DNA endodeoxyribonuclease activity"/>
    <property type="evidence" value="ECO:0007669"/>
    <property type="project" value="UniProtKB-UniRule"/>
</dbReference>
<keyword evidence="1 6" id="KW-0963">Cytoplasm</keyword>
<comment type="function">
    <text evidence="6">Cleaves both 3' and 5' ssDNA extremities of branched DNA structures.</text>
</comment>
<dbReference type="Proteomes" id="UP000056209">
    <property type="component" value="Unassembled WGS sequence"/>
</dbReference>
<evidence type="ECO:0000259" key="7">
    <source>
        <dbReference type="Pfam" id="PF01939"/>
    </source>
</evidence>
<dbReference type="CDD" id="cd22341">
    <property type="entry name" value="NucS-like"/>
    <property type="match status" value="1"/>
</dbReference>
<evidence type="ECO:0000259" key="8">
    <source>
        <dbReference type="Pfam" id="PF21003"/>
    </source>
</evidence>
<keyword evidence="10" id="KW-1185">Reference proteome</keyword>
<dbReference type="HAMAP" id="MF_00722">
    <property type="entry name" value="NucS"/>
    <property type="match status" value="1"/>
</dbReference>
<dbReference type="InterPro" id="IPR048301">
    <property type="entry name" value="NucS_C"/>
</dbReference>
<evidence type="ECO:0000256" key="4">
    <source>
        <dbReference type="ARBA" id="ARBA00022801"/>
    </source>
</evidence>
<dbReference type="PANTHER" id="PTHR38814">
    <property type="entry name" value="ENDONUCLEASE NUCS"/>
    <property type="match status" value="1"/>
</dbReference>
<dbReference type="Pfam" id="PF01939">
    <property type="entry name" value="NucS_C"/>
    <property type="match status" value="1"/>
</dbReference>
<feature type="domain" description="Endonuclease NucS C-terminal" evidence="7">
    <location>
        <begin position="130"/>
        <end position="238"/>
    </location>
</feature>
<dbReference type="RefSeq" id="WP_058979554.1">
    <property type="nucleotide sequence ID" value="NZ_BCMS01000003.1"/>
</dbReference>
<proteinExistence type="inferred from homology"/>
<evidence type="ECO:0000313" key="9">
    <source>
        <dbReference type="EMBL" id="GAQ23570.1"/>
    </source>
</evidence>
<accession>A0A100HPX3</accession>
<dbReference type="NCBIfam" id="NF003270">
    <property type="entry name" value="PRK04247.1"/>
    <property type="match status" value="1"/>
</dbReference>
<evidence type="ECO:0000256" key="2">
    <source>
        <dbReference type="ARBA" id="ARBA00022722"/>
    </source>
</evidence>
<evidence type="ECO:0000256" key="5">
    <source>
        <dbReference type="ARBA" id="ARBA00023125"/>
    </source>
</evidence>
<dbReference type="GO" id="GO:0003677">
    <property type="term" value="F:DNA binding"/>
    <property type="evidence" value="ECO:0007669"/>
    <property type="project" value="UniProtKB-KW"/>
</dbReference>
<keyword evidence="2 6" id="KW-0540">Nuclease</keyword>
<dbReference type="PANTHER" id="PTHR38814:SF1">
    <property type="entry name" value="ENDONUCLEASE NUCS"/>
    <property type="match status" value="1"/>
</dbReference>